<proteinExistence type="predicted"/>
<evidence type="ECO:0000313" key="3">
    <source>
        <dbReference type="Proteomes" id="UP001229421"/>
    </source>
</evidence>
<gene>
    <name evidence="2" type="ORF">QVD17_01158</name>
</gene>
<comment type="caution">
    <text evidence="2">The sequence shown here is derived from an EMBL/GenBank/DDBJ whole genome shotgun (WGS) entry which is preliminary data.</text>
</comment>
<evidence type="ECO:0000256" key="1">
    <source>
        <dbReference type="SAM" id="MobiDB-lite"/>
    </source>
</evidence>
<reference evidence="2" key="1">
    <citation type="journal article" date="2023" name="bioRxiv">
        <title>Improved chromosome-level genome assembly for marigold (Tagetes erecta).</title>
        <authorList>
            <person name="Jiang F."/>
            <person name="Yuan L."/>
            <person name="Wang S."/>
            <person name="Wang H."/>
            <person name="Xu D."/>
            <person name="Wang A."/>
            <person name="Fan W."/>
        </authorList>
    </citation>
    <scope>NUCLEOTIDE SEQUENCE</scope>
    <source>
        <strain evidence="2">WSJ</strain>
        <tissue evidence="2">Leaf</tissue>
    </source>
</reference>
<feature type="region of interest" description="Disordered" evidence="1">
    <location>
        <begin position="76"/>
        <end position="127"/>
    </location>
</feature>
<dbReference type="PANTHER" id="PTHR38932:SF1">
    <property type="entry name" value="DUF4005 DOMAIN-CONTAINING PROTEIN"/>
    <property type="match status" value="1"/>
</dbReference>
<accession>A0AAD8LA38</accession>
<organism evidence="2 3">
    <name type="scientific">Tagetes erecta</name>
    <name type="common">African marigold</name>
    <dbReference type="NCBI Taxonomy" id="13708"/>
    <lineage>
        <taxon>Eukaryota</taxon>
        <taxon>Viridiplantae</taxon>
        <taxon>Streptophyta</taxon>
        <taxon>Embryophyta</taxon>
        <taxon>Tracheophyta</taxon>
        <taxon>Spermatophyta</taxon>
        <taxon>Magnoliopsida</taxon>
        <taxon>eudicotyledons</taxon>
        <taxon>Gunneridae</taxon>
        <taxon>Pentapetalae</taxon>
        <taxon>asterids</taxon>
        <taxon>campanulids</taxon>
        <taxon>Asterales</taxon>
        <taxon>Asteraceae</taxon>
        <taxon>Asteroideae</taxon>
        <taxon>Heliantheae alliance</taxon>
        <taxon>Tageteae</taxon>
        <taxon>Tagetes</taxon>
    </lineage>
</organism>
<evidence type="ECO:0000313" key="2">
    <source>
        <dbReference type="EMBL" id="KAK1435396.1"/>
    </source>
</evidence>
<dbReference type="EMBL" id="JAUHHV010000001">
    <property type="protein sequence ID" value="KAK1435396.1"/>
    <property type="molecule type" value="Genomic_DNA"/>
</dbReference>
<dbReference type="Proteomes" id="UP001229421">
    <property type="component" value="Unassembled WGS sequence"/>
</dbReference>
<sequence length="159" mass="18167">MNLMVEAVSRKSTSFIPKISSMYPKVKVIQQQQDDSPKRIYLYDHPSNSPARKDGYVAPYMRVPVFDSVYAESDADTPVKEGKVKKKVADEKKSNSKVTSVLPPRAVLSSPENDAMHGTKNKNKIKTQGTWLKKHNLCQNTHVKCKETYELEKRRPSWK</sequence>
<name>A0AAD8LA38_TARER</name>
<keyword evidence="3" id="KW-1185">Reference proteome</keyword>
<feature type="compositionally biased region" description="Basic and acidic residues" evidence="1">
    <location>
        <begin position="77"/>
        <end position="94"/>
    </location>
</feature>
<dbReference type="PANTHER" id="PTHR38932">
    <property type="entry name" value="BNAC03G64660D PROTEIN"/>
    <property type="match status" value="1"/>
</dbReference>
<protein>
    <submittedName>
        <fullName evidence="2">Uncharacterized protein</fullName>
    </submittedName>
</protein>
<dbReference type="AlphaFoldDB" id="A0AAD8LA38"/>